<organism evidence="2 3">
    <name type="scientific">Fistulina hepatica ATCC 64428</name>
    <dbReference type="NCBI Taxonomy" id="1128425"/>
    <lineage>
        <taxon>Eukaryota</taxon>
        <taxon>Fungi</taxon>
        <taxon>Dikarya</taxon>
        <taxon>Basidiomycota</taxon>
        <taxon>Agaricomycotina</taxon>
        <taxon>Agaricomycetes</taxon>
        <taxon>Agaricomycetidae</taxon>
        <taxon>Agaricales</taxon>
        <taxon>Fistulinaceae</taxon>
        <taxon>Fistulina</taxon>
    </lineage>
</organism>
<feature type="region of interest" description="Disordered" evidence="1">
    <location>
        <begin position="479"/>
        <end position="515"/>
    </location>
</feature>
<reference evidence="2 3" key="1">
    <citation type="journal article" date="2015" name="Fungal Genet. Biol.">
        <title>Evolution of novel wood decay mechanisms in Agaricales revealed by the genome sequences of Fistulina hepatica and Cylindrobasidium torrendii.</title>
        <authorList>
            <person name="Floudas D."/>
            <person name="Held B.W."/>
            <person name="Riley R."/>
            <person name="Nagy L.G."/>
            <person name="Koehler G."/>
            <person name="Ransdell A.S."/>
            <person name="Younus H."/>
            <person name="Chow J."/>
            <person name="Chiniquy J."/>
            <person name="Lipzen A."/>
            <person name="Tritt A."/>
            <person name="Sun H."/>
            <person name="Haridas S."/>
            <person name="LaButti K."/>
            <person name="Ohm R.A."/>
            <person name="Kues U."/>
            <person name="Blanchette R.A."/>
            <person name="Grigoriev I.V."/>
            <person name="Minto R.E."/>
            <person name="Hibbett D.S."/>
        </authorList>
    </citation>
    <scope>NUCLEOTIDE SEQUENCE [LARGE SCALE GENOMIC DNA]</scope>
    <source>
        <strain evidence="2 3">ATCC 64428</strain>
    </source>
</reference>
<proteinExistence type="predicted"/>
<dbReference type="AlphaFoldDB" id="A0A0D7A7Z8"/>
<feature type="region of interest" description="Disordered" evidence="1">
    <location>
        <begin position="540"/>
        <end position="598"/>
    </location>
</feature>
<keyword evidence="3" id="KW-1185">Reference proteome</keyword>
<protein>
    <submittedName>
        <fullName evidence="2">Uncharacterized protein</fullName>
    </submittedName>
</protein>
<feature type="compositionally biased region" description="Polar residues" evidence="1">
    <location>
        <begin position="576"/>
        <end position="588"/>
    </location>
</feature>
<feature type="compositionally biased region" description="Pro residues" evidence="1">
    <location>
        <begin position="551"/>
        <end position="573"/>
    </location>
</feature>
<dbReference type="Proteomes" id="UP000054144">
    <property type="component" value="Unassembled WGS sequence"/>
</dbReference>
<name>A0A0D7A7Z8_9AGAR</name>
<sequence length="1127" mass="123940">MSDIPPANVNIAGTAQYLPDHPCRACARCAAFYAGPVRYFLDDVPSMELLNPLHVSFSLLIPLSPKSLDLFIQDPRPGWTVTDACAACDAPWFEHESEPAIRSDAPAASTAGTTSELRLTSRTPVVSSAHVVSLPSPSTVSTSATQSVFPRRINSESVPRSDTIARWNQSAEAHRPANTMTSLATRVTHQQRNMYPEAQAQAEGVVLRGRGSRGGRGGGGRGAGRMTSSSCVPPVTVIYPATVSIGILPQAMVAAPDLVLSCDILACLSLPLLKLNNLFARLRSVGLVADVEITVESVDADGLLYDHFTRVLADFAGDQGLQYSRSAQVNTDQPSWVVLEAGYNCDGIVSLRWAFRWDERNHWTPFNVFNYGTDKLPQLAKYFLLVGSRTDLMLRSGHACLGRRVLFGYRTTSFNETEGQLPPGHLLGVCPENESIFNDRGQFVLPDGGPSFATPPVSVDDEDEEELVAMLTIAAEESRRTYARDEERRAFPGEAEAGRSGTSAGGSASASRSGLADDGIPSYWHHIHIGLDPLPPLSPQLGSRVISSPTELPPSLQPQLAPPPSQIWSPLPPQQNSASSRPTSTDTASIPPMQHDPPTFVRERIRTYAGYEHTTIKDVAEMLWDQVSKYPDLERALKLSPLFNVDLVDPPGTVEDVGNVLQAFLLNLFQKERHNEPLPSEPFILDRFRVDWMPQDSLMFGLDVHVERASGIGIAKLVLLDRINTNLSNNTFWHMDCDQRAILRLSNASANEELPDWHYDRIKVTGLLITLYFRHSGLLPSGFSAVLFQAILHGASSTHNLPWLRVVAPSAYAVLSHWPAARARAGFSFTEALDLNNYLLAEETKTRLQWLVDTLEMTSQVLDGLSEPEFTSLSYRLFNYILFDAPLKHTGSLDDLPQMQVLIAGLNVVVPCIPGARAITPRGIRTFLEAFGVHSLEVIENACSLIPRSAHHVLTQVAWNPPTRDCNAPNPAETAMLEQAAHRVQEAFTAYLEGVGHVDHPDVCTFLSAYEDVAQAYEPLDAHDPDPDIQEKLSQRRLLRSFMFIRAATAGDQIPSTGITIYFRSAPRAGPMQRGSFVQAATCFNSLTFALHPAFIELSQDQVRFDAWIHTTLYVMSRNRGPEFNDI</sequence>
<evidence type="ECO:0000313" key="3">
    <source>
        <dbReference type="Proteomes" id="UP000054144"/>
    </source>
</evidence>
<feature type="compositionally biased region" description="Low complexity" evidence="1">
    <location>
        <begin position="493"/>
        <end position="515"/>
    </location>
</feature>
<evidence type="ECO:0000256" key="1">
    <source>
        <dbReference type="SAM" id="MobiDB-lite"/>
    </source>
</evidence>
<evidence type="ECO:0000313" key="2">
    <source>
        <dbReference type="EMBL" id="KIY47147.1"/>
    </source>
</evidence>
<gene>
    <name evidence="2" type="ORF">FISHEDRAFT_74966</name>
</gene>
<dbReference type="EMBL" id="KN882011">
    <property type="protein sequence ID" value="KIY47147.1"/>
    <property type="molecule type" value="Genomic_DNA"/>
</dbReference>
<accession>A0A0D7A7Z8</accession>
<feature type="compositionally biased region" description="Basic and acidic residues" evidence="1">
    <location>
        <begin position="479"/>
        <end position="491"/>
    </location>
</feature>